<dbReference type="Pfam" id="PF21666">
    <property type="entry name" value="DUF4246_N"/>
    <property type="match status" value="1"/>
</dbReference>
<dbReference type="InterPro" id="IPR049192">
    <property type="entry name" value="DUF4246_C"/>
</dbReference>
<dbReference type="RefSeq" id="XP_003040927.1">
    <property type="nucleotide sequence ID" value="XM_003040881.1"/>
</dbReference>
<keyword evidence="4" id="KW-1185">Reference proteome</keyword>
<dbReference type="VEuPathDB" id="FungiDB:NECHADRAFT_53347"/>
<protein>
    <submittedName>
        <fullName evidence="3">Uncharacterized protein</fullName>
    </submittedName>
</protein>
<dbReference type="PANTHER" id="PTHR33119:SF1">
    <property type="entry name" value="FE2OG DIOXYGENASE DOMAIN-CONTAINING PROTEIN"/>
    <property type="match status" value="1"/>
</dbReference>
<reference evidence="3 4" key="1">
    <citation type="journal article" date="2009" name="PLoS Genet.">
        <title>The genome of Nectria haematococca: contribution of supernumerary chromosomes to gene expansion.</title>
        <authorList>
            <person name="Coleman J.J."/>
            <person name="Rounsley S.D."/>
            <person name="Rodriguez-Carres M."/>
            <person name="Kuo A."/>
            <person name="Wasmann C.C."/>
            <person name="Grimwood J."/>
            <person name="Schmutz J."/>
            <person name="Taga M."/>
            <person name="White G.J."/>
            <person name="Zhou S."/>
            <person name="Schwartz D.C."/>
            <person name="Freitag M."/>
            <person name="Ma L.J."/>
            <person name="Danchin E.G."/>
            <person name="Henrissat B."/>
            <person name="Coutinho P.M."/>
            <person name="Nelson D.R."/>
            <person name="Straney D."/>
            <person name="Napoli C.A."/>
            <person name="Barker B.M."/>
            <person name="Gribskov M."/>
            <person name="Rep M."/>
            <person name="Kroken S."/>
            <person name="Molnar I."/>
            <person name="Rensing C."/>
            <person name="Kennell J.C."/>
            <person name="Zamora J."/>
            <person name="Farman M.L."/>
            <person name="Selker E.U."/>
            <person name="Salamov A."/>
            <person name="Shapiro H."/>
            <person name="Pangilinan J."/>
            <person name="Lindquist E."/>
            <person name="Lamers C."/>
            <person name="Grigoriev I.V."/>
            <person name="Geiser D.M."/>
            <person name="Covert S.F."/>
            <person name="Temporini E."/>
            <person name="Vanetten H.D."/>
        </authorList>
    </citation>
    <scope>NUCLEOTIDE SEQUENCE [LARGE SCALE GENOMIC DNA]</scope>
    <source>
        <strain evidence="4">ATCC MYA-4622 / CBS 123669 / FGSC 9596 / NRRL 45880 / 77-13-4</strain>
    </source>
</reference>
<dbReference type="OMA" id="ETHKINC"/>
<dbReference type="AlphaFoldDB" id="C7ZLC3"/>
<feature type="non-terminal residue" evidence="3">
    <location>
        <position position="574"/>
    </location>
</feature>
<accession>C7ZLC3</accession>
<evidence type="ECO:0000259" key="1">
    <source>
        <dbReference type="Pfam" id="PF14033"/>
    </source>
</evidence>
<dbReference type="InParanoid" id="C7ZLC3"/>
<evidence type="ECO:0000313" key="4">
    <source>
        <dbReference type="Proteomes" id="UP000005206"/>
    </source>
</evidence>
<dbReference type="Proteomes" id="UP000005206">
    <property type="component" value="Chromosome 12"/>
</dbReference>
<gene>
    <name evidence="3" type="ORF">NECHADRAFT_53347</name>
</gene>
<dbReference type="InterPro" id="IPR049207">
    <property type="entry name" value="DUF4246_N"/>
</dbReference>
<name>C7ZLC3_FUSV7</name>
<evidence type="ECO:0000259" key="2">
    <source>
        <dbReference type="Pfam" id="PF21666"/>
    </source>
</evidence>
<feature type="non-terminal residue" evidence="3">
    <location>
        <position position="1"/>
    </location>
</feature>
<dbReference type="OrthoDB" id="415532at2759"/>
<dbReference type="GeneID" id="9675257"/>
<sequence length="574" mass="66634">WYAPTLTNREVCMLKFVEDTTNEPEWWLKVRDPEAVLHWKRQVLELPWAGYRPHADFTETMADAKANLFEETGMVPVMDYTAYVIKSDTLLTQTLKDELKAAVEPLENLQRLQKDWQPDTDGKILNVVDPSIWPLVYGTSKILPDQHVPLEGCIDYCGMGEVIPQPPKPMLDSRRAMLLPLRMKAFGTRFQWLPCNIDLTGEKPRIVSYINNLHPVRDAPLYSIIERLIEKSLPAWDIVFRSTDEAFQVSRFQPIKAIKYRCSVPEVCRNTCEPNNRPGGPQDDDSDYIKESHRLDQEWWEATHTVLLPEPSLDVDHLVKLQASHIRDKSFFKRGVQIPSPGAMVGRDVSQIQVIVKMANIHLTPERPTYEGSPWQMEGQAIERICATALFCYDCDNIADTPITFRTQGNREKLGTKLHYIYDDWLSIERIFAMEIRGTRLQEIGSVLTREGRAIFYPNVYQNRQGPFELTDKTRPGHCKMLTLFLVDPMNPIISTANIPPQQRDWWLEKVADLPLIRNLPPELWHQINENIDFPIDEETARKTREELTSERSAINKEINEKWRTLDWDFPPQY</sequence>
<proteinExistence type="predicted"/>
<dbReference type="EMBL" id="GG698944">
    <property type="protein sequence ID" value="EEU35214.1"/>
    <property type="molecule type" value="Genomic_DNA"/>
</dbReference>
<dbReference type="InterPro" id="IPR025340">
    <property type="entry name" value="DUF4246"/>
</dbReference>
<organism evidence="3 4">
    <name type="scientific">Fusarium vanettenii (strain ATCC MYA-4622 / CBS 123669 / FGSC 9596 / NRRL 45880 / 77-13-4)</name>
    <name type="common">Fusarium solani subsp. pisi</name>
    <dbReference type="NCBI Taxonomy" id="660122"/>
    <lineage>
        <taxon>Eukaryota</taxon>
        <taxon>Fungi</taxon>
        <taxon>Dikarya</taxon>
        <taxon>Ascomycota</taxon>
        <taxon>Pezizomycotina</taxon>
        <taxon>Sordariomycetes</taxon>
        <taxon>Hypocreomycetidae</taxon>
        <taxon>Hypocreales</taxon>
        <taxon>Nectriaceae</taxon>
        <taxon>Fusarium</taxon>
        <taxon>Fusarium solani species complex</taxon>
        <taxon>Fusarium vanettenii</taxon>
    </lineage>
</organism>
<feature type="domain" description="DUF4246" evidence="1">
    <location>
        <begin position="63"/>
        <end position="509"/>
    </location>
</feature>
<feature type="domain" description="DUF4246" evidence="2">
    <location>
        <begin position="1"/>
        <end position="41"/>
    </location>
</feature>
<dbReference type="KEGG" id="nhe:NECHADRAFT_53347"/>
<dbReference type="PANTHER" id="PTHR33119">
    <property type="entry name" value="IFI3P"/>
    <property type="match status" value="1"/>
</dbReference>
<dbReference type="HOGENOM" id="CLU_012066_2_0_1"/>
<dbReference type="Pfam" id="PF14033">
    <property type="entry name" value="DUF4246"/>
    <property type="match status" value="1"/>
</dbReference>
<dbReference type="eggNOG" id="ENOG502QQIE">
    <property type="taxonomic scope" value="Eukaryota"/>
</dbReference>
<evidence type="ECO:0000313" key="3">
    <source>
        <dbReference type="EMBL" id="EEU35214.1"/>
    </source>
</evidence>